<dbReference type="Proteomes" id="UP000499080">
    <property type="component" value="Unassembled WGS sequence"/>
</dbReference>
<evidence type="ECO:0000313" key="2">
    <source>
        <dbReference type="Proteomes" id="UP000499080"/>
    </source>
</evidence>
<organism evidence="1 2">
    <name type="scientific">Araneus ventricosus</name>
    <name type="common">Orbweaver spider</name>
    <name type="synonym">Epeira ventricosa</name>
    <dbReference type="NCBI Taxonomy" id="182803"/>
    <lineage>
        <taxon>Eukaryota</taxon>
        <taxon>Metazoa</taxon>
        <taxon>Ecdysozoa</taxon>
        <taxon>Arthropoda</taxon>
        <taxon>Chelicerata</taxon>
        <taxon>Arachnida</taxon>
        <taxon>Araneae</taxon>
        <taxon>Araneomorphae</taxon>
        <taxon>Entelegynae</taxon>
        <taxon>Araneoidea</taxon>
        <taxon>Araneidae</taxon>
        <taxon>Araneus</taxon>
    </lineage>
</organism>
<sequence length="145" mass="16841">MLSDGVILLHDNTHTARKTQELLRRFKWEVWSHPPTSQIRHSIWVLNTYLEQGSLQRVMRKQLPRTGSMDRTFKTIVTNMGNRFPAMLVLLLGKEFYRGKYGMTGSSQDWSPDLGDKSMIPENASLFSIFLLGKKIRLNIRENSM</sequence>
<dbReference type="AlphaFoldDB" id="A0A4Y2WPF1"/>
<dbReference type="GO" id="GO:0003676">
    <property type="term" value="F:nucleic acid binding"/>
    <property type="evidence" value="ECO:0007669"/>
    <property type="project" value="InterPro"/>
</dbReference>
<protein>
    <submittedName>
        <fullName evidence="1">Uncharacterized protein</fullName>
    </submittedName>
</protein>
<dbReference type="Gene3D" id="3.30.420.10">
    <property type="entry name" value="Ribonuclease H-like superfamily/Ribonuclease H"/>
    <property type="match status" value="1"/>
</dbReference>
<comment type="caution">
    <text evidence="1">The sequence shown here is derived from an EMBL/GenBank/DDBJ whole genome shotgun (WGS) entry which is preliminary data.</text>
</comment>
<keyword evidence="2" id="KW-1185">Reference proteome</keyword>
<proteinExistence type="predicted"/>
<name>A0A4Y2WPF1_ARAVE</name>
<dbReference type="OrthoDB" id="5326588at2759"/>
<dbReference type="EMBL" id="BGPR01063806">
    <property type="protein sequence ID" value="GBO38951.1"/>
    <property type="molecule type" value="Genomic_DNA"/>
</dbReference>
<dbReference type="InterPro" id="IPR036397">
    <property type="entry name" value="RNaseH_sf"/>
</dbReference>
<evidence type="ECO:0000313" key="1">
    <source>
        <dbReference type="EMBL" id="GBO38951.1"/>
    </source>
</evidence>
<reference evidence="1 2" key="1">
    <citation type="journal article" date="2019" name="Sci. Rep.">
        <title>Orb-weaving spider Araneus ventricosus genome elucidates the spidroin gene catalogue.</title>
        <authorList>
            <person name="Kono N."/>
            <person name="Nakamura H."/>
            <person name="Ohtoshi R."/>
            <person name="Moran D.A.P."/>
            <person name="Shinohara A."/>
            <person name="Yoshida Y."/>
            <person name="Fujiwara M."/>
            <person name="Mori M."/>
            <person name="Tomita M."/>
            <person name="Arakawa K."/>
        </authorList>
    </citation>
    <scope>NUCLEOTIDE SEQUENCE [LARGE SCALE GENOMIC DNA]</scope>
</reference>
<gene>
    <name evidence="1" type="ORF">AVEN_73504_1</name>
</gene>
<accession>A0A4Y2WPF1</accession>